<proteinExistence type="predicted"/>
<evidence type="ECO:0000313" key="2">
    <source>
        <dbReference type="Proteomes" id="UP001460270"/>
    </source>
</evidence>
<keyword evidence="2" id="KW-1185">Reference proteome</keyword>
<gene>
    <name evidence="1" type="ORF">WMY93_007334</name>
</gene>
<evidence type="ECO:0008006" key="3">
    <source>
        <dbReference type="Google" id="ProtNLM"/>
    </source>
</evidence>
<dbReference type="EMBL" id="JBBPFD010000005">
    <property type="protein sequence ID" value="KAK7925024.1"/>
    <property type="molecule type" value="Genomic_DNA"/>
</dbReference>
<dbReference type="InterPro" id="IPR005312">
    <property type="entry name" value="DUF1759"/>
</dbReference>
<dbReference type="Pfam" id="PF03564">
    <property type="entry name" value="DUF1759"/>
    <property type="match status" value="1"/>
</dbReference>
<comment type="caution">
    <text evidence="1">The sequence shown here is derived from an EMBL/GenBank/DDBJ whole genome shotgun (WGS) entry which is preliminary data.</text>
</comment>
<dbReference type="PANTHER" id="PTHR47331">
    <property type="entry name" value="PHD-TYPE DOMAIN-CONTAINING PROTEIN"/>
    <property type="match status" value="1"/>
</dbReference>
<dbReference type="PANTHER" id="PTHR47331:SF5">
    <property type="entry name" value="RIBONUCLEASE H"/>
    <property type="match status" value="1"/>
</dbReference>
<dbReference type="Proteomes" id="UP001460270">
    <property type="component" value="Unassembled WGS sequence"/>
</dbReference>
<name>A0AAW0PCP1_9GOBI</name>
<reference evidence="2" key="1">
    <citation type="submission" date="2024-04" db="EMBL/GenBank/DDBJ databases">
        <title>Salinicola lusitanus LLJ914,a marine bacterium isolated from the Okinawa Trough.</title>
        <authorList>
            <person name="Li J."/>
        </authorList>
    </citation>
    <scope>NUCLEOTIDE SEQUENCE [LARGE SCALE GENOMIC DNA]</scope>
</reference>
<accession>A0AAW0PCP1</accession>
<sequence length="784" mass="88676">MECAKVSSVEPDSSLEVYDFMLNHLEILVKRAKESHDHWRFWAPPAEQQDFSCRMRELEFQLPQLVSKKALFIQAKLREDAGKPPVTLQAYSVPTIKLMPTALPKFTGVKRDFYRWRKEWEALQQQGEPTGSKEVKKFQLLDSLDERVSRALHLSGYTSAEEIFRILENRYGNKASIALEIIEELQSIPPVRGLQPRKIVQLIQAVEKALHDLTELGDVHALKNPLTTHSIEAKLPDMLKREWLQYATDEKNDVDNQNRFDKLLCYLQSQEAIYERLEQLQIDEPHKRENRLEPRHSQTRSTKSGLLTGCVVCGDQKHKKKLYFCNKFKTLPLSQRLNAVEDLGACKECLEIHLSGQDCKSGYLCKNEVCEDEEIPSHHYLLCQNRNASQRYGSSSVGGRFTEAQEEFLAKLTPELATQCKRAFSNSASRTSRTLNSAKGSKLLSENGLTEDPVIMMLVNATANAGQKVGTLIDLASDTNYITHKTAKNLHLRSESVNLVVNGVGGMSTTLKTKRYLLKLRVKTAEGTVTAHQLVCYGLDHIADVHQHVSAQKLKIIFPDIPLHELQRPKEIQLLISHKEGQLAPQKLRTMPDALAVQATCETKCGHHYWGYAQTGAKQGASRREMTNKGECGRRLSTQHYGVAPCRPQEGSTAASKAVQRSWGKPAEHHKPLTVNLQALHNSPSDLKPATSDVELTQEMGESVNFRKTQSGRREPVRANVFHQTKSLQTLAVCPASDREPRCRKEQQLAYDLCDLLMSPSKLEWEVSRRTASEPSRSVRTRQN</sequence>
<evidence type="ECO:0000313" key="1">
    <source>
        <dbReference type="EMBL" id="KAK7925024.1"/>
    </source>
</evidence>
<dbReference type="AlphaFoldDB" id="A0AAW0PCP1"/>
<organism evidence="1 2">
    <name type="scientific">Mugilogobius chulae</name>
    <name type="common">yellowstripe goby</name>
    <dbReference type="NCBI Taxonomy" id="88201"/>
    <lineage>
        <taxon>Eukaryota</taxon>
        <taxon>Metazoa</taxon>
        <taxon>Chordata</taxon>
        <taxon>Craniata</taxon>
        <taxon>Vertebrata</taxon>
        <taxon>Euteleostomi</taxon>
        <taxon>Actinopterygii</taxon>
        <taxon>Neopterygii</taxon>
        <taxon>Teleostei</taxon>
        <taxon>Neoteleostei</taxon>
        <taxon>Acanthomorphata</taxon>
        <taxon>Gobiaria</taxon>
        <taxon>Gobiiformes</taxon>
        <taxon>Gobioidei</taxon>
        <taxon>Gobiidae</taxon>
        <taxon>Gobionellinae</taxon>
        <taxon>Mugilogobius</taxon>
    </lineage>
</organism>
<protein>
    <recommendedName>
        <fullName evidence="3">Peptidase aspartic putative domain-containing protein</fullName>
    </recommendedName>
</protein>